<keyword evidence="10" id="KW-1185">Reference proteome</keyword>
<comment type="subcellular location">
    <subcellularLocation>
        <location evidence="1">Membrane</location>
        <topology evidence="1">Multi-pass membrane protein</topology>
    </subcellularLocation>
</comment>
<dbReference type="PANTHER" id="PTHR43394:SF27">
    <property type="entry name" value="ATP-DEPENDENT TRANSLOCASE ABCB1-LIKE"/>
    <property type="match status" value="1"/>
</dbReference>
<sequence>MMAIMKARIAAAIIYETIDQSQQAATDKGEEMLTCNGRLEFKDVHFRYPTRETPILKGLSWHAEPGETIAFVGKSGCGKSTSIGLLTRLYDCDKGVMTLDGRNIRALKLSHLRKLIGIVQQEPCLFNGTIRENIVLGRNISDEKAEEAARIANAHDFIMKLEKGYDTIIGTGGIALSGGQKQRLAIARAVAGEPKILLLDEATSALDSESEKIVQLALNRASVGRTTIVIAHRLSTLKDVQRIYAIEDGRVVQVGTHFELLSADGLYSNLARAQEVGLGLG</sequence>
<evidence type="ECO:0000256" key="5">
    <source>
        <dbReference type="ARBA" id="ARBA00022840"/>
    </source>
</evidence>
<dbReference type="Proteomes" id="UP000053660">
    <property type="component" value="Unassembled WGS sequence"/>
</dbReference>
<dbReference type="GO" id="GO:0090374">
    <property type="term" value="P:oligopeptide export from mitochondrion"/>
    <property type="evidence" value="ECO:0007669"/>
    <property type="project" value="TreeGrafter"/>
</dbReference>
<evidence type="ECO:0000256" key="4">
    <source>
        <dbReference type="ARBA" id="ARBA00022741"/>
    </source>
</evidence>
<feature type="domain" description="ABC transporter" evidence="8">
    <location>
        <begin position="39"/>
        <end position="273"/>
    </location>
</feature>
<comment type="similarity">
    <text evidence="2">Belongs to the ABC transporter superfamily. ABCB family. Multidrug resistance exporter (TC 3.A.1.201) subfamily.</text>
</comment>
<dbReference type="AlphaFoldDB" id="A0A0B1SPN7"/>
<dbReference type="PROSITE" id="PS50893">
    <property type="entry name" value="ABC_TRANSPORTER_2"/>
    <property type="match status" value="1"/>
</dbReference>
<evidence type="ECO:0000256" key="1">
    <source>
        <dbReference type="ARBA" id="ARBA00004141"/>
    </source>
</evidence>
<dbReference type="Pfam" id="PF00005">
    <property type="entry name" value="ABC_tran"/>
    <property type="match status" value="1"/>
</dbReference>
<proteinExistence type="inferred from homology"/>
<dbReference type="InterPro" id="IPR039421">
    <property type="entry name" value="Type_1_exporter"/>
</dbReference>
<evidence type="ECO:0000256" key="6">
    <source>
        <dbReference type="ARBA" id="ARBA00022989"/>
    </source>
</evidence>
<organism evidence="9 10">
    <name type="scientific">Oesophagostomum dentatum</name>
    <name type="common">Nodular worm</name>
    <dbReference type="NCBI Taxonomy" id="61180"/>
    <lineage>
        <taxon>Eukaryota</taxon>
        <taxon>Metazoa</taxon>
        <taxon>Ecdysozoa</taxon>
        <taxon>Nematoda</taxon>
        <taxon>Chromadorea</taxon>
        <taxon>Rhabditida</taxon>
        <taxon>Rhabditina</taxon>
        <taxon>Rhabditomorpha</taxon>
        <taxon>Strongyloidea</taxon>
        <taxon>Strongylidae</taxon>
        <taxon>Oesophagostomum</taxon>
    </lineage>
</organism>
<dbReference type="EMBL" id="KN562335">
    <property type="protein sequence ID" value="KHJ85861.1"/>
    <property type="molecule type" value="Genomic_DNA"/>
</dbReference>
<dbReference type="GO" id="GO:0005743">
    <property type="term" value="C:mitochondrial inner membrane"/>
    <property type="evidence" value="ECO:0007669"/>
    <property type="project" value="TreeGrafter"/>
</dbReference>
<dbReference type="GO" id="GO:0005524">
    <property type="term" value="F:ATP binding"/>
    <property type="evidence" value="ECO:0007669"/>
    <property type="project" value="UniProtKB-KW"/>
</dbReference>
<name>A0A0B1SPN7_OESDE</name>
<dbReference type="FunFam" id="3.40.50.300:FF:001797">
    <property type="entry name" value="ABC transporter, putative"/>
    <property type="match status" value="1"/>
</dbReference>
<accession>A0A0B1SPN7</accession>
<evidence type="ECO:0000313" key="10">
    <source>
        <dbReference type="Proteomes" id="UP000053660"/>
    </source>
</evidence>
<evidence type="ECO:0000256" key="3">
    <source>
        <dbReference type="ARBA" id="ARBA00022692"/>
    </source>
</evidence>
<dbReference type="PROSITE" id="PS00211">
    <property type="entry name" value="ABC_TRANSPORTER_1"/>
    <property type="match status" value="1"/>
</dbReference>
<protein>
    <submittedName>
        <fullName evidence="9">ABC transporter, ATP-binding protein</fullName>
    </submittedName>
</protein>
<evidence type="ECO:0000259" key="8">
    <source>
        <dbReference type="PROSITE" id="PS50893"/>
    </source>
</evidence>
<reference evidence="9 10" key="1">
    <citation type="submission" date="2014-03" db="EMBL/GenBank/DDBJ databases">
        <title>Draft genome of the hookworm Oesophagostomum dentatum.</title>
        <authorList>
            <person name="Mitreva M."/>
        </authorList>
    </citation>
    <scope>NUCLEOTIDE SEQUENCE [LARGE SCALE GENOMIC DNA]</scope>
    <source>
        <strain evidence="9 10">OD-Hann</strain>
    </source>
</reference>
<dbReference type="InterPro" id="IPR036640">
    <property type="entry name" value="ABC1_TM_sf"/>
</dbReference>
<dbReference type="Gene3D" id="1.20.1560.10">
    <property type="entry name" value="ABC transporter type 1, transmembrane domain"/>
    <property type="match status" value="1"/>
</dbReference>
<gene>
    <name evidence="9" type="ORF">OESDEN_14402</name>
</gene>
<evidence type="ECO:0000256" key="2">
    <source>
        <dbReference type="ARBA" id="ARBA00007577"/>
    </source>
</evidence>
<evidence type="ECO:0000313" key="9">
    <source>
        <dbReference type="EMBL" id="KHJ85861.1"/>
    </source>
</evidence>
<dbReference type="PANTHER" id="PTHR43394">
    <property type="entry name" value="ATP-DEPENDENT PERMEASE MDL1, MITOCHONDRIAL"/>
    <property type="match status" value="1"/>
</dbReference>
<dbReference type="CDD" id="cd03249">
    <property type="entry name" value="ABC_MTABC3_MDL1_MDL2"/>
    <property type="match status" value="1"/>
</dbReference>
<keyword evidence="6" id="KW-1133">Transmembrane helix</keyword>
<dbReference type="InterPro" id="IPR027417">
    <property type="entry name" value="P-loop_NTPase"/>
</dbReference>
<dbReference type="SMART" id="SM00382">
    <property type="entry name" value="AAA"/>
    <property type="match status" value="1"/>
</dbReference>
<dbReference type="InterPro" id="IPR003593">
    <property type="entry name" value="AAA+_ATPase"/>
</dbReference>
<evidence type="ECO:0000256" key="7">
    <source>
        <dbReference type="ARBA" id="ARBA00023136"/>
    </source>
</evidence>
<dbReference type="GO" id="GO:0016887">
    <property type="term" value="F:ATP hydrolysis activity"/>
    <property type="evidence" value="ECO:0007669"/>
    <property type="project" value="InterPro"/>
</dbReference>
<feature type="non-terminal residue" evidence="9">
    <location>
        <position position="281"/>
    </location>
</feature>
<dbReference type="GO" id="GO:0015421">
    <property type="term" value="F:ABC-type oligopeptide transporter activity"/>
    <property type="evidence" value="ECO:0007669"/>
    <property type="project" value="TreeGrafter"/>
</dbReference>
<dbReference type="SUPFAM" id="SSF52540">
    <property type="entry name" value="P-loop containing nucleoside triphosphate hydrolases"/>
    <property type="match status" value="1"/>
</dbReference>
<dbReference type="Gene3D" id="3.40.50.300">
    <property type="entry name" value="P-loop containing nucleotide triphosphate hydrolases"/>
    <property type="match status" value="1"/>
</dbReference>
<dbReference type="InterPro" id="IPR017871">
    <property type="entry name" value="ABC_transporter-like_CS"/>
</dbReference>
<dbReference type="OrthoDB" id="6500128at2759"/>
<keyword evidence="4" id="KW-0547">Nucleotide-binding</keyword>
<keyword evidence="3" id="KW-0812">Transmembrane</keyword>
<dbReference type="InterPro" id="IPR003439">
    <property type="entry name" value="ABC_transporter-like_ATP-bd"/>
</dbReference>
<keyword evidence="7" id="KW-0472">Membrane</keyword>
<keyword evidence="5 9" id="KW-0067">ATP-binding</keyword>